<sequence length="132" mass="14554">MVIQPVVTYINGKAEAHLSDIAVYALSINATWLNALTFIYTVNANKLANTSKTNMSDALKGITGFEEGELRSGYTDFHVRFWCSFSLWGGGIRAYVESIPALMPTGRGKLLILISILLKIEVLSGLFFFIIC</sequence>
<keyword evidence="1" id="KW-0472">Membrane</keyword>
<proteinExistence type="predicted"/>
<evidence type="ECO:0000313" key="2">
    <source>
        <dbReference type="EMBL" id="PIT59211.1"/>
    </source>
</evidence>
<gene>
    <name evidence="2" type="ORF">BHC57_09705</name>
</gene>
<evidence type="ECO:0000313" key="3">
    <source>
        <dbReference type="Proteomes" id="UP000230463"/>
    </source>
</evidence>
<dbReference type="AlphaFoldDB" id="A0A855G5P1"/>
<comment type="caution">
    <text evidence="2">The sequence shown here is derived from an EMBL/GenBank/DDBJ whole genome shotgun (WGS) entry which is preliminary data.</text>
</comment>
<name>A0A855G5P1_9NEIS</name>
<protein>
    <submittedName>
        <fullName evidence="2">Uncharacterized protein</fullName>
    </submittedName>
</protein>
<feature type="transmembrane region" description="Helical" evidence="1">
    <location>
        <begin position="110"/>
        <end position="131"/>
    </location>
</feature>
<keyword evidence="1" id="KW-1133">Transmembrane helix</keyword>
<organism evidence="2 3">
    <name type="scientific">Snodgrassella alvi</name>
    <dbReference type="NCBI Taxonomy" id="1196083"/>
    <lineage>
        <taxon>Bacteria</taxon>
        <taxon>Pseudomonadati</taxon>
        <taxon>Pseudomonadota</taxon>
        <taxon>Betaproteobacteria</taxon>
        <taxon>Neisseriales</taxon>
        <taxon>Neisseriaceae</taxon>
        <taxon>Snodgrassella</taxon>
    </lineage>
</organism>
<reference evidence="2 3" key="1">
    <citation type="journal article" date="2017" name="MBio">
        <title>Type VI secretion-mediated competition in the bee gut microbiome.</title>
        <authorList>
            <person name="Steele M.I."/>
            <person name="Kwong W.K."/>
            <person name="Powell J.E."/>
            <person name="Whiteley M."/>
            <person name="Moran N.A."/>
        </authorList>
    </citation>
    <scope>NUCLEOTIDE SEQUENCE [LARGE SCALE GENOMIC DNA]</scope>
    <source>
        <strain evidence="2 3">HK3</strain>
    </source>
</reference>
<dbReference type="RefSeq" id="WP_100124153.1">
    <property type="nucleotide sequence ID" value="NZ_MEIU01000062.1"/>
</dbReference>
<accession>A0A855G5P1</accession>
<dbReference type="EMBL" id="MEIU01000062">
    <property type="protein sequence ID" value="PIT59211.1"/>
    <property type="molecule type" value="Genomic_DNA"/>
</dbReference>
<keyword evidence="1" id="KW-0812">Transmembrane</keyword>
<feature type="transmembrane region" description="Helical" evidence="1">
    <location>
        <begin position="21"/>
        <end position="42"/>
    </location>
</feature>
<dbReference type="Proteomes" id="UP000230463">
    <property type="component" value="Unassembled WGS sequence"/>
</dbReference>
<evidence type="ECO:0000256" key="1">
    <source>
        <dbReference type="SAM" id="Phobius"/>
    </source>
</evidence>